<dbReference type="EMBL" id="UOFW01000007">
    <property type="protein sequence ID" value="VAX02388.1"/>
    <property type="molecule type" value="Genomic_DNA"/>
</dbReference>
<accession>A0A3B1ASP3</accession>
<organism evidence="1">
    <name type="scientific">hydrothermal vent metagenome</name>
    <dbReference type="NCBI Taxonomy" id="652676"/>
    <lineage>
        <taxon>unclassified sequences</taxon>
        <taxon>metagenomes</taxon>
        <taxon>ecological metagenomes</taxon>
    </lineage>
</organism>
<evidence type="ECO:0000313" key="1">
    <source>
        <dbReference type="EMBL" id="VAX02388.1"/>
    </source>
</evidence>
<gene>
    <name evidence="1" type="ORF">MNBD_ALPHA03-783</name>
</gene>
<dbReference type="AlphaFoldDB" id="A0A3B1ASP3"/>
<protein>
    <submittedName>
        <fullName evidence="1">Uncharacterized protein</fullName>
    </submittedName>
</protein>
<sequence length="81" mass="9069">MLSSEPQTLTSIRKELEELSSEMILLIQKYDLNATNSLEIISVAKKKISEPKDYIRFLELSLEGRILGEAATALEKATVTD</sequence>
<proteinExistence type="predicted"/>
<name>A0A3B1ASP3_9ZZZZ</name>
<reference evidence="1" key="1">
    <citation type="submission" date="2018-06" db="EMBL/GenBank/DDBJ databases">
        <authorList>
            <person name="Zhirakovskaya E."/>
        </authorList>
    </citation>
    <scope>NUCLEOTIDE SEQUENCE</scope>
</reference>